<organism evidence="3 4">
    <name type="scientific">Caenorhabditis angaria</name>
    <dbReference type="NCBI Taxonomy" id="860376"/>
    <lineage>
        <taxon>Eukaryota</taxon>
        <taxon>Metazoa</taxon>
        <taxon>Ecdysozoa</taxon>
        <taxon>Nematoda</taxon>
        <taxon>Chromadorea</taxon>
        <taxon>Rhabditida</taxon>
        <taxon>Rhabditina</taxon>
        <taxon>Rhabditomorpha</taxon>
        <taxon>Rhabditoidea</taxon>
        <taxon>Rhabditidae</taxon>
        <taxon>Peloderinae</taxon>
        <taxon>Caenorhabditis</taxon>
    </lineage>
</organism>
<comment type="caution">
    <text evidence="3">The sequence shown here is derived from an EMBL/GenBank/DDBJ whole genome shotgun (WGS) entry which is preliminary data.</text>
</comment>
<feature type="compositionally biased region" description="Polar residues" evidence="1">
    <location>
        <begin position="167"/>
        <end position="182"/>
    </location>
</feature>
<feature type="region of interest" description="Disordered" evidence="1">
    <location>
        <begin position="36"/>
        <end position="182"/>
    </location>
</feature>
<sequence length="182" mass="19592">MFECFFVFQILNILCLTINLITVCKKKKAKKCPVRNVGNSIRGNVTEGPQQNSTQTSVPATPEEMAKGISMMNKKEKEDSKKKDAANMFQKPKVREFGKSKKKSSKGAAPAGDKSDPEEASTQSAPTDPISQGSPAVGANADENKKNASTQNEPPKEPPVKKEDPDSTSTGIQDSNIAPVQP</sequence>
<dbReference type="EMBL" id="CANHGI010000003">
    <property type="protein sequence ID" value="CAI5445327.1"/>
    <property type="molecule type" value="Genomic_DNA"/>
</dbReference>
<evidence type="ECO:0000256" key="1">
    <source>
        <dbReference type="SAM" id="MobiDB-lite"/>
    </source>
</evidence>
<keyword evidence="2" id="KW-1133">Transmembrane helix</keyword>
<keyword evidence="2" id="KW-0812">Transmembrane</keyword>
<accession>A0A9P1MZF1</accession>
<evidence type="ECO:0000313" key="3">
    <source>
        <dbReference type="EMBL" id="CAI5445327.1"/>
    </source>
</evidence>
<dbReference type="AlphaFoldDB" id="A0A9P1MZF1"/>
<feature type="compositionally biased region" description="Basic and acidic residues" evidence="1">
    <location>
        <begin position="73"/>
        <end position="85"/>
    </location>
</feature>
<name>A0A9P1MZF1_9PELO</name>
<protein>
    <submittedName>
        <fullName evidence="3">Uncharacterized protein</fullName>
    </submittedName>
</protein>
<dbReference type="Proteomes" id="UP001152747">
    <property type="component" value="Unassembled WGS sequence"/>
</dbReference>
<feature type="compositionally biased region" description="Polar residues" evidence="1">
    <location>
        <begin position="37"/>
        <end position="59"/>
    </location>
</feature>
<evidence type="ECO:0000313" key="4">
    <source>
        <dbReference type="Proteomes" id="UP001152747"/>
    </source>
</evidence>
<feature type="compositionally biased region" description="Basic and acidic residues" evidence="1">
    <location>
        <begin position="154"/>
        <end position="165"/>
    </location>
</feature>
<feature type="transmembrane region" description="Helical" evidence="2">
    <location>
        <begin position="6"/>
        <end position="24"/>
    </location>
</feature>
<gene>
    <name evidence="3" type="ORF">CAMP_LOCUS7964</name>
</gene>
<reference evidence="3" key="1">
    <citation type="submission" date="2022-11" db="EMBL/GenBank/DDBJ databases">
        <authorList>
            <person name="Kikuchi T."/>
        </authorList>
    </citation>
    <scope>NUCLEOTIDE SEQUENCE</scope>
    <source>
        <strain evidence="3">PS1010</strain>
    </source>
</reference>
<feature type="compositionally biased region" description="Polar residues" evidence="1">
    <location>
        <begin position="120"/>
        <end position="134"/>
    </location>
</feature>
<keyword evidence="4" id="KW-1185">Reference proteome</keyword>
<evidence type="ECO:0000256" key="2">
    <source>
        <dbReference type="SAM" id="Phobius"/>
    </source>
</evidence>
<proteinExistence type="predicted"/>
<keyword evidence="2" id="KW-0472">Membrane</keyword>